<feature type="domain" description="STAS" evidence="1">
    <location>
        <begin position="31"/>
        <end position="95"/>
    </location>
</feature>
<dbReference type="InterPro" id="IPR002645">
    <property type="entry name" value="STAS_dom"/>
</dbReference>
<reference evidence="2" key="2">
    <citation type="submission" date="2020-09" db="EMBL/GenBank/DDBJ databases">
        <authorList>
            <person name="Sun Q."/>
            <person name="Sedlacek I."/>
        </authorList>
    </citation>
    <scope>NUCLEOTIDE SEQUENCE</scope>
    <source>
        <strain evidence="2">CCM 7664</strain>
    </source>
</reference>
<proteinExistence type="predicted"/>
<dbReference type="RefSeq" id="WP_188419918.1">
    <property type="nucleotide sequence ID" value="NZ_BMDP01000001.1"/>
</dbReference>
<gene>
    <name evidence="2" type="ORF">GCM10011430_10850</name>
</gene>
<dbReference type="CDD" id="cd07043">
    <property type="entry name" value="STAS_anti-anti-sigma_factors"/>
    <property type="match status" value="1"/>
</dbReference>
<dbReference type="EMBL" id="BMDP01000001">
    <property type="protein sequence ID" value="GGI53911.1"/>
    <property type="molecule type" value="Genomic_DNA"/>
</dbReference>
<comment type="caution">
    <text evidence="2">The sequence shown here is derived from an EMBL/GenBank/DDBJ whole genome shotgun (WGS) entry which is preliminary data.</text>
</comment>
<organism evidence="2 3">
    <name type="scientific">Oxalicibacterium solurbis</name>
    <dbReference type="NCBI Taxonomy" id="69280"/>
    <lineage>
        <taxon>Bacteria</taxon>
        <taxon>Pseudomonadati</taxon>
        <taxon>Pseudomonadota</taxon>
        <taxon>Betaproteobacteria</taxon>
        <taxon>Burkholderiales</taxon>
        <taxon>Oxalobacteraceae</taxon>
        <taxon>Oxalicibacterium</taxon>
    </lineage>
</organism>
<dbReference type="PROSITE" id="PS50801">
    <property type="entry name" value="STAS"/>
    <property type="match status" value="1"/>
</dbReference>
<evidence type="ECO:0000259" key="1">
    <source>
        <dbReference type="PROSITE" id="PS50801"/>
    </source>
</evidence>
<name>A0A8J3F5V1_9BURK</name>
<evidence type="ECO:0000313" key="2">
    <source>
        <dbReference type="EMBL" id="GGI53911.1"/>
    </source>
</evidence>
<sequence length="95" mass="10321">MYQPGPSLTFDTARPAMQAGLQAIASGQKDIDFSGVTAVDSSAVSVALAWQRAARARGLQLAFHNLPENFRSLITLYDVAELLGLERHHSSPHHH</sequence>
<dbReference type="SUPFAM" id="SSF52091">
    <property type="entry name" value="SpoIIaa-like"/>
    <property type="match status" value="1"/>
</dbReference>
<accession>A0A8J3F5V1</accession>
<dbReference type="Gene3D" id="3.30.750.24">
    <property type="entry name" value="STAS domain"/>
    <property type="match status" value="1"/>
</dbReference>
<reference evidence="2" key="1">
    <citation type="journal article" date="2014" name="Int. J. Syst. Evol. Microbiol.">
        <title>Complete genome sequence of Corynebacterium casei LMG S-19264T (=DSM 44701T), isolated from a smear-ripened cheese.</title>
        <authorList>
            <consortium name="US DOE Joint Genome Institute (JGI-PGF)"/>
            <person name="Walter F."/>
            <person name="Albersmeier A."/>
            <person name="Kalinowski J."/>
            <person name="Ruckert C."/>
        </authorList>
    </citation>
    <scope>NUCLEOTIDE SEQUENCE</scope>
    <source>
        <strain evidence="2">CCM 7664</strain>
    </source>
</reference>
<keyword evidence="3" id="KW-1185">Reference proteome</keyword>
<dbReference type="AlphaFoldDB" id="A0A8J3F5V1"/>
<dbReference type="Pfam" id="PF13466">
    <property type="entry name" value="STAS_2"/>
    <property type="match status" value="1"/>
</dbReference>
<protein>
    <recommendedName>
        <fullName evidence="1">STAS domain-containing protein</fullName>
    </recommendedName>
</protein>
<evidence type="ECO:0000313" key="3">
    <source>
        <dbReference type="Proteomes" id="UP000627205"/>
    </source>
</evidence>
<dbReference type="InterPro" id="IPR058548">
    <property type="entry name" value="MlaB-like_STAS"/>
</dbReference>
<dbReference type="Proteomes" id="UP000627205">
    <property type="component" value="Unassembled WGS sequence"/>
</dbReference>
<dbReference type="InterPro" id="IPR036513">
    <property type="entry name" value="STAS_dom_sf"/>
</dbReference>